<dbReference type="EMBL" id="JAFHLR010000035">
    <property type="protein sequence ID" value="KAG5466583.1"/>
    <property type="molecule type" value="Genomic_DNA"/>
</dbReference>
<proteinExistence type="predicted"/>
<evidence type="ECO:0000313" key="3">
    <source>
        <dbReference type="Proteomes" id="UP000674143"/>
    </source>
</evidence>
<reference evidence="3" key="1">
    <citation type="journal article" date="2021" name="Microbiol. Resour. Announc.">
        <title>LGAAP: Leishmaniinae Genome Assembly and Annotation Pipeline.</title>
        <authorList>
            <person name="Almutairi H."/>
            <person name="Urbaniak M.D."/>
            <person name="Bates M.D."/>
            <person name="Jariyapan N."/>
            <person name="Kwakye-Nuako G."/>
            <person name="Thomaz-Soccol V."/>
            <person name="Al-Salem W.S."/>
            <person name="Dillon R.J."/>
            <person name="Bates P.A."/>
            <person name="Gatherer D."/>
        </authorList>
    </citation>
    <scope>NUCLEOTIDE SEQUENCE [LARGE SCALE GENOMIC DNA]</scope>
</reference>
<dbReference type="AlphaFoldDB" id="A0A836KI82"/>
<feature type="region of interest" description="Disordered" evidence="1">
    <location>
        <begin position="401"/>
        <end position="420"/>
    </location>
</feature>
<accession>A0A836KI82</accession>
<feature type="region of interest" description="Disordered" evidence="1">
    <location>
        <begin position="282"/>
        <end position="306"/>
    </location>
</feature>
<evidence type="ECO:0000256" key="1">
    <source>
        <dbReference type="SAM" id="MobiDB-lite"/>
    </source>
</evidence>
<protein>
    <submittedName>
        <fullName evidence="2">Uncharacterized protein</fullName>
    </submittedName>
</protein>
<feature type="compositionally biased region" description="Low complexity" evidence="1">
    <location>
        <begin position="401"/>
        <end position="412"/>
    </location>
</feature>
<reference evidence="3" key="2">
    <citation type="journal article" date="2021" name="Sci. Data">
        <title>Chromosome-scale genome sequencing, assembly and annotation of six genomes from subfamily Leishmaniinae.</title>
        <authorList>
            <person name="Almutairi H."/>
            <person name="Urbaniak M.D."/>
            <person name="Bates M.D."/>
            <person name="Jariyapan N."/>
            <person name="Kwakye-Nuako G."/>
            <person name="Thomaz Soccol V."/>
            <person name="Al-Salem W.S."/>
            <person name="Dillon R.J."/>
            <person name="Bates P.A."/>
            <person name="Gatherer D."/>
        </authorList>
    </citation>
    <scope>NUCLEOTIDE SEQUENCE [LARGE SCALE GENOMIC DNA]</scope>
</reference>
<keyword evidence="3" id="KW-1185">Reference proteome</keyword>
<organism evidence="2 3">
    <name type="scientific">Leishmania orientalis</name>
    <dbReference type="NCBI Taxonomy" id="2249476"/>
    <lineage>
        <taxon>Eukaryota</taxon>
        <taxon>Discoba</taxon>
        <taxon>Euglenozoa</taxon>
        <taxon>Kinetoplastea</taxon>
        <taxon>Metakinetoplastina</taxon>
        <taxon>Trypanosomatida</taxon>
        <taxon>Trypanosomatidae</taxon>
        <taxon>Leishmaniinae</taxon>
        <taxon>Leishmania</taxon>
    </lineage>
</organism>
<dbReference type="KEGG" id="loi:92357716"/>
<comment type="caution">
    <text evidence="2">The sequence shown here is derived from an EMBL/GenBank/DDBJ whole genome shotgun (WGS) entry which is preliminary data.</text>
</comment>
<feature type="compositionally biased region" description="Basic and acidic residues" evidence="1">
    <location>
        <begin position="282"/>
        <end position="293"/>
    </location>
</feature>
<sequence length="420" mass="47070">MEREDVNSHTWHAMSDTHEECTSRASASPVPDDGNRGSRRLVRERERQERLRGRLTELTFADISCSRDGKTDFLKQNILVCIQGSKSQFNARIGRMKNILPPLTSDCCQTFSTLSAVLLSSLGFAAMLSECCTLSTVNYLLYISAWMHQLTLPCWPQRRVRPTIGDLNACLHLREFFPSKANADEFEVVFYNQAHRAVDLLHAMCAPRKRARSSDGAHPVYGYVIVSGDYTVSVFSVEHDIARGSCGLYREAWSFYICDSHGTQPWSEDKASVSGLTFGHRAHDVDDTKRDGEFSNGSSTGSPSSVSVEDGIHYFSTILFTLLEEHRKGAQRTNQTPYMTWTPLRRRRSLAYTAQELKKIIDNHWIPKVLSNPTVQAEAKKFSFQPLECFWGISSPTAARAGAAVGTPPAGTKTERSQEE</sequence>
<dbReference type="Proteomes" id="UP000674143">
    <property type="component" value="Unassembled WGS sequence"/>
</dbReference>
<evidence type="ECO:0000313" key="2">
    <source>
        <dbReference type="EMBL" id="KAG5466583.1"/>
    </source>
</evidence>
<gene>
    <name evidence="2" type="ORF">LSCM4_01735</name>
</gene>
<feature type="compositionally biased region" description="Low complexity" evidence="1">
    <location>
        <begin position="295"/>
        <end position="306"/>
    </location>
</feature>
<feature type="compositionally biased region" description="Basic and acidic residues" evidence="1">
    <location>
        <begin position="33"/>
        <end position="46"/>
    </location>
</feature>
<dbReference type="RefSeq" id="XP_067059473.1">
    <property type="nucleotide sequence ID" value="XM_067203782.1"/>
</dbReference>
<dbReference type="GeneID" id="92357716"/>
<name>A0A836KI82_9TRYP</name>
<feature type="region of interest" description="Disordered" evidence="1">
    <location>
        <begin position="1"/>
        <end position="46"/>
    </location>
</feature>